<reference evidence="1 2" key="1">
    <citation type="journal article" date="2022" name="Hortic Res">
        <title>A haplotype resolved chromosomal level avocado genome allows analysis of novel avocado genes.</title>
        <authorList>
            <person name="Nath O."/>
            <person name="Fletcher S.J."/>
            <person name="Hayward A."/>
            <person name="Shaw L.M."/>
            <person name="Masouleh A.K."/>
            <person name="Furtado A."/>
            <person name="Henry R.J."/>
            <person name="Mitter N."/>
        </authorList>
    </citation>
    <scope>NUCLEOTIDE SEQUENCE [LARGE SCALE GENOMIC DNA]</scope>
    <source>
        <strain evidence="2">cv. Hass</strain>
    </source>
</reference>
<proteinExistence type="predicted"/>
<dbReference type="Proteomes" id="UP001234297">
    <property type="component" value="Chromosome 2"/>
</dbReference>
<accession>A0ACC2MCV3</accession>
<gene>
    <name evidence="1" type="ORF">MRB53_005255</name>
</gene>
<evidence type="ECO:0000313" key="1">
    <source>
        <dbReference type="EMBL" id="KAJ8643507.1"/>
    </source>
</evidence>
<name>A0ACC2MCV3_PERAE</name>
<organism evidence="1 2">
    <name type="scientific">Persea americana</name>
    <name type="common">Avocado</name>
    <dbReference type="NCBI Taxonomy" id="3435"/>
    <lineage>
        <taxon>Eukaryota</taxon>
        <taxon>Viridiplantae</taxon>
        <taxon>Streptophyta</taxon>
        <taxon>Embryophyta</taxon>
        <taxon>Tracheophyta</taxon>
        <taxon>Spermatophyta</taxon>
        <taxon>Magnoliopsida</taxon>
        <taxon>Magnoliidae</taxon>
        <taxon>Laurales</taxon>
        <taxon>Lauraceae</taxon>
        <taxon>Persea</taxon>
    </lineage>
</organism>
<evidence type="ECO:0000313" key="2">
    <source>
        <dbReference type="Proteomes" id="UP001234297"/>
    </source>
</evidence>
<keyword evidence="2" id="KW-1185">Reference proteome</keyword>
<protein>
    <submittedName>
        <fullName evidence="1">Uncharacterized protein</fullName>
    </submittedName>
</protein>
<comment type="caution">
    <text evidence="1">The sequence shown here is derived from an EMBL/GenBank/DDBJ whole genome shotgun (WGS) entry which is preliminary data.</text>
</comment>
<sequence>MDTVLFPKRPCNGIHAPPETLNPTVTNMDALLNTILGLSDPFLASSLDLSLERLLDSTSSDPEKNQMIDAFLRFGSALQESARKSRRKRACLHNSISWPLPPDLTVKVFSALDTQSLCHAAATCSMFNKCAMDPLCYANIDLTSILPKVNNTVVCTMIQRAGKNLQSLKLGILPAPTESTATSRPMAYSINIPVVTPVFSWNDKRSRQGKESCVLTRSCLLCLSMDSGAAGSLLRSLHLYNIDRMDNSALCSALSSCPSLLDLEVVGLHVELKQTLEAVSTNCHLMERLFFESSKTGIDDSLKSPTCFALVNGCPSLTSLALRGFKVQDHKIRVFLKGFRKLKVVDFSTSYSVTGTFLRNVGSGANGHLLEVLILRDCIHLKEVEVARFLSAVLDGDCKLLKYLDISNKEGLAAEGDWYSRCYTPSSLPISRVLEERPAICLLAEFPLEGSFPEIEHVTDSEVNSDGSLHLQLSSQTSDGSSFMNSYDSSYTSDQGSGNEDGRNVNYTMFEESSDELDFLVM</sequence>
<dbReference type="EMBL" id="CM056810">
    <property type="protein sequence ID" value="KAJ8643507.1"/>
    <property type="molecule type" value="Genomic_DNA"/>
</dbReference>